<dbReference type="Pfam" id="PF13556">
    <property type="entry name" value="HTH_30"/>
    <property type="match status" value="2"/>
</dbReference>
<evidence type="ECO:0000259" key="3">
    <source>
        <dbReference type="Pfam" id="PF17853"/>
    </source>
</evidence>
<dbReference type="InterPro" id="IPR051448">
    <property type="entry name" value="CdaR-like_regulators"/>
</dbReference>
<evidence type="ECO:0000313" key="4">
    <source>
        <dbReference type="EMBL" id="MDT0300669.1"/>
    </source>
</evidence>
<dbReference type="Gene3D" id="1.10.10.2840">
    <property type="entry name" value="PucR C-terminal helix-turn-helix domain"/>
    <property type="match status" value="2"/>
</dbReference>
<dbReference type="RefSeq" id="WP_311543090.1">
    <property type="nucleotide sequence ID" value="NZ_JAVREK010000001.1"/>
</dbReference>
<accession>A0ABU2KN32</accession>
<feature type="domain" description="PucR C-terminal helix-turn-helix" evidence="2">
    <location>
        <begin position="426"/>
        <end position="470"/>
    </location>
</feature>
<dbReference type="EMBL" id="JAVREK010000001">
    <property type="protein sequence ID" value="MDT0300669.1"/>
    <property type="molecule type" value="Genomic_DNA"/>
</dbReference>
<evidence type="ECO:0000313" key="5">
    <source>
        <dbReference type="Proteomes" id="UP001183226"/>
    </source>
</evidence>
<evidence type="ECO:0000256" key="1">
    <source>
        <dbReference type="ARBA" id="ARBA00006754"/>
    </source>
</evidence>
<keyword evidence="5" id="KW-1185">Reference proteome</keyword>
<feature type="domain" description="CdaR GGDEF-like" evidence="3">
    <location>
        <begin position="186"/>
        <end position="278"/>
    </location>
</feature>
<dbReference type="Proteomes" id="UP001183226">
    <property type="component" value="Unassembled WGS sequence"/>
</dbReference>
<dbReference type="InterPro" id="IPR041522">
    <property type="entry name" value="CdaR_GGDEF"/>
</dbReference>
<proteinExistence type="inferred from homology"/>
<gene>
    <name evidence="4" type="ORF">RM446_00910</name>
</gene>
<organism evidence="4 5">
    <name type="scientific">Streptomonospora wellingtoniae</name>
    <dbReference type="NCBI Taxonomy" id="3075544"/>
    <lineage>
        <taxon>Bacteria</taxon>
        <taxon>Bacillati</taxon>
        <taxon>Actinomycetota</taxon>
        <taxon>Actinomycetes</taxon>
        <taxon>Streptosporangiales</taxon>
        <taxon>Nocardiopsidaceae</taxon>
        <taxon>Streptomonospora</taxon>
    </lineage>
</organism>
<reference evidence="5" key="1">
    <citation type="submission" date="2023-07" db="EMBL/GenBank/DDBJ databases">
        <title>30 novel species of actinomycetes from the DSMZ collection.</title>
        <authorList>
            <person name="Nouioui I."/>
        </authorList>
    </citation>
    <scope>NUCLEOTIDE SEQUENCE [LARGE SCALE GENOMIC DNA]</scope>
    <source>
        <strain evidence="5">DSM 45055</strain>
    </source>
</reference>
<dbReference type="PANTHER" id="PTHR33744">
    <property type="entry name" value="CARBOHYDRATE DIACID REGULATOR"/>
    <property type="match status" value="1"/>
</dbReference>
<dbReference type="InterPro" id="IPR042070">
    <property type="entry name" value="PucR_C-HTH_sf"/>
</dbReference>
<dbReference type="Pfam" id="PF17853">
    <property type="entry name" value="GGDEF_2"/>
    <property type="match status" value="1"/>
</dbReference>
<comment type="similarity">
    <text evidence="1">Belongs to the CdaR family.</text>
</comment>
<evidence type="ECO:0000259" key="2">
    <source>
        <dbReference type="Pfam" id="PF13556"/>
    </source>
</evidence>
<comment type="caution">
    <text evidence="4">The sequence shown here is derived from an EMBL/GenBank/DDBJ whole genome shotgun (WGS) entry which is preliminary data.</text>
</comment>
<feature type="domain" description="PucR C-terminal helix-turn-helix" evidence="2">
    <location>
        <begin position="336"/>
        <end position="378"/>
    </location>
</feature>
<protein>
    <submittedName>
        <fullName evidence="4">Helix-turn-helix domain-containing protein</fullName>
    </submittedName>
</protein>
<dbReference type="PANTHER" id="PTHR33744:SF1">
    <property type="entry name" value="DNA-BINDING TRANSCRIPTIONAL ACTIVATOR ADER"/>
    <property type="match status" value="1"/>
</dbReference>
<name>A0ABU2KN32_9ACTN</name>
<sequence>MSTPRILDDLLRHLRLSASQDLEAESRRLADRFRGHTGADIALVDGDGAVDLATAGITANVLAALRPVLEQLAGGRLAAAATQTDELHVRCEVLRRESPRTVLVVASRSPLTREAITLASHTGTVIDALRRVRNADDLAHRYNRAAGRLRLAVFMALMAGDLALARRMTTGAVPPLLDADRVRLHVLHCPPPDRDRIAERYQDSSGYHGRSLMLRCPVYDSHLICLVPDDGCADVDDGLSALLRSLVGDEPRYALGISEPRPLAATAEAYEQARHALAAARHTPDRAAPYHGHAPLARLLPRDQAHAWARAVLAPLQPLPRLTVDVTRLALSFPRSGVARLLGISRNTVTAHLRRVEQALGLDLHDVHCRADLTLALTVTGLPSPESAPTGTGAAPSLDALLATEEAATWARSFLKPLRDGGHQQLFPTLRTWVDSDTDAQRTARTLDMSRTTVRAHLRTAERLLNRDLLASGPGTHDLVHALRVTDSAS</sequence>
<dbReference type="InterPro" id="IPR025736">
    <property type="entry name" value="PucR_C-HTH_dom"/>
</dbReference>